<reference evidence="2" key="1">
    <citation type="journal article" date="2020" name="J Insects Food Feed">
        <title>The yellow mealworm (Tenebrio molitor) genome: a resource for the emerging insects as food and feed industry.</title>
        <authorList>
            <person name="Eriksson T."/>
            <person name="Andere A."/>
            <person name="Kelstrup H."/>
            <person name="Emery V."/>
            <person name="Picard C."/>
        </authorList>
    </citation>
    <scope>NUCLEOTIDE SEQUENCE</scope>
    <source>
        <strain evidence="2">Stoneville</strain>
        <tissue evidence="2">Whole head</tissue>
    </source>
</reference>
<accession>A0A8J6HJG2</accession>
<name>A0A8J6HJG2_TENMO</name>
<evidence type="ECO:0000313" key="3">
    <source>
        <dbReference type="Proteomes" id="UP000719412"/>
    </source>
</evidence>
<comment type="caution">
    <text evidence="2">The sequence shown here is derived from an EMBL/GenBank/DDBJ whole genome shotgun (WGS) entry which is preliminary data.</text>
</comment>
<keyword evidence="3" id="KW-1185">Reference proteome</keyword>
<feature type="region of interest" description="Disordered" evidence="1">
    <location>
        <begin position="1"/>
        <end position="65"/>
    </location>
</feature>
<dbReference type="EMBL" id="JABDTM020022632">
    <property type="protein sequence ID" value="KAH0815764.1"/>
    <property type="molecule type" value="Genomic_DNA"/>
</dbReference>
<sequence length="147" mass="15661">MPSLASEQAGPRTRAQHTLAPPQSYGLDAHMKVNKSSELIPLSSPRPHESNTNGRVPVAGSGRAPFPRGTYVSLVSLATFDKSPPNPEIASYKQGSTTHHSLSATFLAPENLGQSHPQQIARKANKRVLGVNAVWPAPGLVSDTDKH</sequence>
<protein>
    <submittedName>
        <fullName evidence="2">Uncharacterized protein</fullName>
    </submittedName>
</protein>
<dbReference type="AlphaFoldDB" id="A0A8J6HJG2"/>
<evidence type="ECO:0000256" key="1">
    <source>
        <dbReference type="SAM" id="MobiDB-lite"/>
    </source>
</evidence>
<gene>
    <name evidence="2" type="ORF">GEV33_007027</name>
</gene>
<evidence type="ECO:0000313" key="2">
    <source>
        <dbReference type="EMBL" id="KAH0815764.1"/>
    </source>
</evidence>
<proteinExistence type="predicted"/>
<reference evidence="2" key="2">
    <citation type="submission" date="2021-08" db="EMBL/GenBank/DDBJ databases">
        <authorList>
            <person name="Eriksson T."/>
        </authorList>
    </citation>
    <scope>NUCLEOTIDE SEQUENCE</scope>
    <source>
        <strain evidence="2">Stoneville</strain>
        <tissue evidence="2">Whole head</tissue>
    </source>
</reference>
<organism evidence="2 3">
    <name type="scientific">Tenebrio molitor</name>
    <name type="common">Yellow mealworm beetle</name>
    <dbReference type="NCBI Taxonomy" id="7067"/>
    <lineage>
        <taxon>Eukaryota</taxon>
        <taxon>Metazoa</taxon>
        <taxon>Ecdysozoa</taxon>
        <taxon>Arthropoda</taxon>
        <taxon>Hexapoda</taxon>
        <taxon>Insecta</taxon>
        <taxon>Pterygota</taxon>
        <taxon>Neoptera</taxon>
        <taxon>Endopterygota</taxon>
        <taxon>Coleoptera</taxon>
        <taxon>Polyphaga</taxon>
        <taxon>Cucujiformia</taxon>
        <taxon>Tenebrionidae</taxon>
        <taxon>Tenebrio</taxon>
    </lineage>
</organism>
<dbReference type="Proteomes" id="UP000719412">
    <property type="component" value="Unassembled WGS sequence"/>
</dbReference>